<proteinExistence type="inferred from homology"/>
<dbReference type="AlphaFoldDB" id="A0A1W2EZW9"/>
<dbReference type="InterPro" id="IPR000055">
    <property type="entry name" value="Restrct_endonuc_typeI_TRD"/>
</dbReference>
<name>A0A1W2EZW9_KIBAR</name>
<keyword evidence="2" id="KW-0680">Restriction system</keyword>
<comment type="similarity">
    <text evidence="1">Belongs to the type-I restriction system S methylase family.</text>
</comment>
<dbReference type="GO" id="GO:0003677">
    <property type="term" value="F:DNA binding"/>
    <property type="evidence" value="ECO:0007669"/>
    <property type="project" value="UniProtKB-KW"/>
</dbReference>
<evidence type="ECO:0000313" key="6">
    <source>
        <dbReference type="Proteomes" id="UP000192674"/>
    </source>
</evidence>
<dbReference type="GO" id="GO:0009307">
    <property type="term" value="P:DNA restriction-modification system"/>
    <property type="evidence" value="ECO:0007669"/>
    <property type="project" value="UniProtKB-KW"/>
</dbReference>
<keyword evidence="6" id="KW-1185">Reference proteome</keyword>
<dbReference type="PANTHER" id="PTHR30408">
    <property type="entry name" value="TYPE-1 RESTRICTION ENZYME ECOKI SPECIFICITY PROTEIN"/>
    <property type="match status" value="1"/>
</dbReference>
<dbReference type="RefSeq" id="WP_084429542.1">
    <property type="nucleotide sequence ID" value="NZ_FWXV01000004.1"/>
</dbReference>
<gene>
    <name evidence="5" type="ORF">SAMN05661093_05110</name>
</gene>
<reference evidence="5 6" key="1">
    <citation type="submission" date="2017-04" db="EMBL/GenBank/DDBJ databases">
        <authorList>
            <person name="Afonso C.L."/>
            <person name="Miller P.J."/>
            <person name="Scott M.A."/>
            <person name="Spackman E."/>
            <person name="Goraichik I."/>
            <person name="Dimitrov K.M."/>
            <person name="Suarez D.L."/>
            <person name="Swayne D.E."/>
        </authorList>
    </citation>
    <scope>NUCLEOTIDE SEQUENCE [LARGE SCALE GENOMIC DNA]</scope>
    <source>
        <strain evidence="5 6">DSM 43828</strain>
    </source>
</reference>
<sequence length="402" mass="44145">MSEQSGWPQKALCEVGEVIRGRRFTKNDYVESGLGCIHYAQIHTDFGAIARDPLTFLAEDSRARMRLAHPGDLVIAATSENVLDVGKAVAWLGDDDVAVHDDCYIFRHGLDPAYVSYFFASSLFHSQKIKYVSETKVVRISGANLGMIQIPVPPTNVQKRIVEVVGAVDDQTTALDNEAGALEAVYRAATSLLWCTAEGTKAESRFLGDVMHLDVVRIPMEAGATYHLAGVLNAGKGLVDKGAFDGADTEYTAMNVLRENQVVMRKLTAWEGPITVVPAEFDGFVASNEFPTFTLAEDIAPGWMKHVCRTSRLWSEMQSRVVGSVQRRKRLNPDQLLLVALPVPTRTEQEQMAGVLDAIERQIAVIRAEAFRLRQARARLLSGLLDRAIDVEFAELGGLSDG</sequence>
<evidence type="ECO:0000313" key="5">
    <source>
        <dbReference type="EMBL" id="SMD14746.1"/>
    </source>
</evidence>
<dbReference type="Proteomes" id="UP000192674">
    <property type="component" value="Unassembled WGS sequence"/>
</dbReference>
<dbReference type="InterPro" id="IPR044946">
    <property type="entry name" value="Restrct_endonuc_typeI_TRD_sf"/>
</dbReference>
<dbReference type="PANTHER" id="PTHR30408:SF12">
    <property type="entry name" value="TYPE I RESTRICTION ENZYME MJAVIII SPECIFICITY SUBUNIT"/>
    <property type="match status" value="1"/>
</dbReference>
<dbReference type="InterPro" id="IPR052021">
    <property type="entry name" value="Type-I_RS_S_subunit"/>
</dbReference>
<dbReference type="Pfam" id="PF01420">
    <property type="entry name" value="Methylase_S"/>
    <property type="match status" value="1"/>
</dbReference>
<evidence type="ECO:0000256" key="1">
    <source>
        <dbReference type="ARBA" id="ARBA00010923"/>
    </source>
</evidence>
<dbReference type="CDD" id="cd17268">
    <property type="entry name" value="RMtype1_S_Ara36733I_TRD1-CR1_like"/>
    <property type="match status" value="1"/>
</dbReference>
<dbReference type="EMBL" id="FWXV01000004">
    <property type="protein sequence ID" value="SMD14746.1"/>
    <property type="molecule type" value="Genomic_DNA"/>
</dbReference>
<evidence type="ECO:0000256" key="2">
    <source>
        <dbReference type="ARBA" id="ARBA00022747"/>
    </source>
</evidence>
<organism evidence="5 6">
    <name type="scientific">Kibdelosporangium aridum</name>
    <dbReference type="NCBI Taxonomy" id="2030"/>
    <lineage>
        <taxon>Bacteria</taxon>
        <taxon>Bacillati</taxon>
        <taxon>Actinomycetota</taxon>
        <taxon>Actinomycetes</taxon>
        <taxon>Pseudonocardiales</taxon>
        <taxon>Pseudonocardiaceae</taxon>
        <taxon>Kibdelosporangium</taxon>
    </lineage>
</organism>
<dbReference type="Gene3D" id="3.90.220.20">
    <property type="entry name" value="DNA methylase specificity domains"/>
    <property type="match status" value="3"/>
</dbReference>
<dbReference type="OrthoDB" id="3197085at2"/>
<evidence type="ECO:0000256" key="3">
    <source>
        <dbReference type="ARBA" id="ARBA00023125"/>
    </source>
</evidence>
<feature type="domain" description="Type I restriction modification DNA specificity" evidence="4">
    <location>
        <begin position="6"/>
        <end position="177"/>
    </location>
</feature>
<keyword evidence="3" id="KW-0238">DNA-binding</keyword>
<accession>A0A1W2EZW9</accession>
<protein>
    <submittedName>
        <fullName evidence="5">Type I restriction enzyme, S subunit</fullName>
    </submittedName>
</protein>
<dbReference type="SUPFAM" id="SSF116734">
    <property type="entry name" value="DNA methylase specificity domain"/>
    <property type="match status" value="2"/>
</dbReference>
<evidence type="ECO:0000259" key="4">
    <source>
        <dbReference type="Pfam" id="PF01420"/>
    </source>
</evidence>